<dbReference type="Pfam" id="PF10536">
    <property type="entry name" value="PMD"/>
    <property type="match status" value="1"/>
</dbReference>
<organism evidence="3 4">
    <name type="scientific">Hevea brasiliensis</name>
    <name type="common">Para rubber tree</name>
    <name type="synonym">Siphonia brasiliensis</name>
    <dbReference type="NCBI Taxonomy" id="3981"/>
    <lineage>
        <taxon>Eukaryota</taxon>
        <taxon>Viridiplantae</taxon>
        <taxon>Streptophyta</taxon>
        <taxon>Embryophyta</taxon>
        <taxon>Tracheophyta</taxon>
        <taxon>Spermatophyta</taxon>
        <taxon>Magnoliopsida</taxon>
        <taxon>eudicotyledons</taxon>
        <taxon>Gunneridae</taxon>
        <taxon>Pentapetalae</taxon>
        <taxon>rosids</taxon>
        <taxon>fabids</taxon>
        <taxon>Malpighiales</taxon>
        <taxon>Euphorbiaceae</taxon>
        <taxon>Crotonoideae</taxon>
        <taxon>Micrandreae</taxon>
        <taxon>Hevea</taxon>
    </lineage>
</organism>
<evidence type="ECO:0000313" key="4">
    <source>
        <dbReference type="Proteomes" id="UP001174677"/>
    </source>
</evidence>
<feature type="region of interest" description="Disordered" evidence="1">
    <location>
        <begin position="123"/>
        <end position="173"/>
    </location>
</feature>
<protein>
    <recommendedName>
        <fullName evidence="2">Aminotransferase-like plant mobile domain-containing protein</fullName>
    </recommendedName>
</protein>
<evidence type="ECO:0000259" key="2">
    <source>
        <dbReference type="Pfam" id="PF10536"/>
    </source>
</evidence>
<dbReference type="InterPro" id="IPR044824">
    <property type="entry name" value="MAIN-like"/>
</dbReference>
<proteinExistence type="predicted"/>
<feature type="domain" description="Aminotransferase-like plant mobile" evidence="2">
    <location>
        <begin position="244"/>
        <end position="569"/>
    </location>
</feature>
<keyword evidence="4" id="KW-1185">Reference proteome</keyword>
<feature type="compositionally biased region" description="Polar residues" evidence="1">
    <location>
        <begin position="135"/>
        <end position="173"/>
    </location>
</feature>
<evidence type="ECO:0000256" key="1">
    <source>
        <dbReference type="SAM" id="MobiDB-lite"/>
    </source>
</evidence>
<evidence type="ECO:0000313" key="3">
    <source>
        <dbReference type="EMBL" id="KAJ9145844.1"/>
    </source>
</evidence>
<name>A0ABQ9KPJ2_HEVBR</name>
<dbReference type="PANTHER" id="PTHR46033:SF8">
    <property type="entry name" value="PROTEIN MAINTENANCE OF MERISTEMS-LIKE"/>
    <property type="match status" value="1"/>
</dbReference>
<comment type="caution">
    <text evidence="3">The sequence shown here is derived from an EMBL/GenBank/DDBJ whole genome shotgun (WGS) entry which is preliminary data.</text>
</comment>
<gene>
    <name evidence="3" type="ORF">P3X46_028176</name>
</gene>
<sequence length="735" mass="83182">MTRLKNIIIHWGGKLVRGTCGIDYDGGMTKLIRVRERVNHNQLIEKISTAMKIGLNQKVSKVIYRYPVTTQGFPNFVQLDIEDDDGVEFMFEIFDKIPGFLCIQLYVDVDSTPIDTEQQVNCSQSHFQENVPHASHSQENVPHTSQSQDNVPHTSQSQDNVPHTSQSQENVPVTSQLHPRDYWPYDTSVFKLQPVHRSEAVWHDTLEKQVLHCRHASTVVHPRDIDERIVPYLQQAGFYGLACRPETHTFHLPEGECTITLQDVCILTGLPVDGHSVTGSVMHDWQQVCMRLFGVAPPEDAIYGSRLLLSWLGETFEELPVGADDFAIQCYARAYMMRLIGGVIFPDKSSSRVHLMFLPLLEDFQRAGEYSWGAPCLAWLYRELCRGTNPAAKQISGPLFLVQLWALERLPHLASTSRDNVPQDPHLPLGPLGCQWRNAKIVNEVSTQVLKQYRYALDRQGPDQMTWEPYTPEVVAKLPSYCTIARAIWGAVVPLICFHIFGLQQAIPVLLHQDDALHAIDLPGNQEVNWATQHASYISLWDDRHNRVIRGMLGKDRMNYHSEYMEWYRNVTRRWISPMGAAIGMVVDGIEHIYLSSGINAIPDNMADIHQTALTILHASDEERRTIRVPSTERAPEAVQITGLEQEEVPSSRRQRRTMADRHHPVEIDLSQPCMPVARPSMLRMAVSAVPISHAARRRKRGHAAATTAQMDDLKSHVVDTTDAHILDDAPTVGV</sequence>
<dbReference type="PANTHER" id="PTHR46033">
    <property type="entry name" value="PROTEIN MAIN-LIKE 2"/>
    <property type="match status" value="1"/>
</dbReference>
<dbReference type="EMBL" id="JARPOI010000016">
    <property type="protein sequence ID" value="KAJ9145844.1"/>
    <property type="molecule type" value="Genomic_DNA"/>
</dbReference>
<dbReference type="InterPro" id="IPR019557">
    <property type="entry name" value="AminoTfrase-like_pln_mobile"/>
</dbReference>
<accession>A0ABQ9KPJ2</accession>
<dbReference type="Proteomes" id="UP001174677">
    <property type="component" value="Chromosome 16"/>
</dbReference>
<reference evidence="3" key="1">
    <citation type="journal article" date="2023" name="Plant Biotechnol. J.">
        <title>Chromosome-level wild Hevea brasiliensis genome provides new tools for genomic-assisted breeding and valuable loci to elevate rubber yield.</title>
        <authorList>
            <person name="Cheng H."/>
            <person name="Song X."/>
            <person name="Hu Y."/>
            <person name="Wu T."/>
            <person name="Yang Q."/>
            <person name="An Z."/>
            <person name="Feng S."/>
            <person name="Deng Z."/>
            <person name="Wu W."/>
            <person name="Zeng X."/>
            <person name="Tu M."/>
            <person name="Wang X."/>
            <person name="Huang H."/>
        </authorList>
    </citation>
    <scope>NUCLEOTIDE SEQUENCE</scope>
    <source>
        <strain evidence="3">MT/VB/25A 57/8</strain>
    </source>
</reference>